<proteinExistence type="inferred from homology"/>
<dbReference type="HAMAP" id="MF_01302_B">
    <property type="entry name" value="Ribosomal_uS8_B"/>
    <property type="match status" value="1"/>
</dbReference>
<dbReference type="Pfam" id="PF00410">
    <property type="entry name" value="Ribosomal_S8"/>
    <property type="match status" value="1"/>
</dbReference>
<dbReference type="GO" id="GO:0005737">
    <property type="term" value="C:cytoplasm"/>
    <property type="evidence" value="ECO:0007669"/>
    <property type="project" value="UniProtKB-ARBA"/>
</dbReference>
<dbReference type="Proteomes" id="UP000315995">
    <property type="component" value="Chromosome"/>
</dbReference>
<dbReference type="EMBL" id="CP041186">
    <property type="protein sequence ID" value="QDG52650.1"/>
    <property type="molecule type" value="Genomic_DNA"/>
</dbReference>
<accession>A0A5B8Y7E9</accession>
<evidence type="ECO:0000256" key="4">
    <source>
        <dbReference type="ARBA" id="ARBA00035258"/>
    </source>
</evidence>
<accession>A0A4Y6PWP3</accession>
<dbReference type="GO" id="GO:0006412">
    <property type="term" value="P:translation"/>
    <property type="evidence" value="ECO:0007669"/>
    <property type="project" value="UniProtKB-UniRule"/>
</dbReference>
<evidence type="ECO:0000256" key="1">
    <source>
        <dbReference type="ARBA" id="ARBA00006471"/>
    </source>
</evidence>
<dbReference type="GO" id="GO:0019843">
    <property type="term" value="F:rRNA binding"/>
    <property type="evidence" value="ECO:0007669"/>
    <property type="project" value="UniProtKB-UniRule"/>
</dbReference>
<dbReference type="Gene3D" id="3.30.1370.30">
    <property type="match status" value="1"/>
</dbReference>
<dbReference type="NCBIfam" id="NF001109">
    <property type="entry name" value="PRK00136.1"/>
    <property type="match status" value="1"/>
</dbReference>
<dbReference type="PANTHER" id="PTHR11758">
    <property type="entry name" value="40S RIBOSOMAL PROTEIN S15A"/>
    <property type="match status" value="1"/>
</dbReference>
<dbReference type="OrthoDB" id="9802617at2"/>
<dbReference type="GO" id="GO:0005840">
    <property type="term" value="C:ribosome"/>
    <property type="evidence" value="ECO:0007669"/>
    <property type="project" value="UniProtKB-KW"/>
</dbReference>
<name>A0A4Y6PWP3_PERCE</name>
<keyword evidence="3 5" id="KW-0687">Ribonucleoprotein</keyword>
<evidence type="ECO:0000256" key="3">
    <source>
        <dbReference type="ARBA" id="ARBA00023274"/>
    </source>
</evidence>
<dbReference type="RefSeq" id="WP_141199115.1">
    <property type="nucleotide sequence ID" value="NZ_CP041186.1"/>
</dbReference>
<keyword evidence="5" id="KW-0694">RNA-binding</keyword>
<keyword evidence="2 5" id="KW-0689">Ribosomal protein</keyword>
<evidence type="ECO:0000256" key="2">
    <source>
        <dbReference type="ARBA" id="ARBA00022980"/>
    </source>
</evidence>
<gene>
    <name evidence="5 7" type="primary">rpsH</name>
    <name evidence="7" type="ORF">FIV42_18465</name>
</gene>
<sequence>MANTNDPISDFLTRIRNAQIAHHASVSIPGSKLKRSLAEILERYGYVAATSWRDEGPQGFLDIELKYDDEDKPMITSLKRASRPSRRRYVKVDEIPKVLNGLGIAILSTSKGLLTDKEARAANVGGELLCEVY</sequence>
<dbReference type="AlphaFoldDB" id="A0A4Y6PWP3"/>
<dbReference type="InterPro" id="IPR047863">
    <property type="entry name" value="Ribosomal_uS8_CS"/>
</dbReference>
<dbReference type="FunFam" id="3.30.1490.10:FF:000001">
    <property type="entry name" value="30S ribosomal protein S8"/>
    <property type="match status" value="1"/>
</dbReference>
<reference evidence="7 8" key="1">
    <citation type="submission" date="2019-06" db="EMBL/GenBank/DDBJ databases">
        <title>Persicimonas caeni gen. nov., sp. nov., a predatory bacterium isolated from solar saltern.</title>
        <authorList>
            <person name="Wang S."/>
        </authorList>
    </citation>
    <scope>NUCLEOTIDE SEQUENCE [LARGE SCALE GENOMIC DNA]</scope>
    <source>
        <strain evidence="7 8">YN101</strain>
    </source>
</reference>
<comment type="function">
    <text evidence="5">One of the primary rRNA binding proteins, it binds directly to 16S rRNA central domain where it helps coordinate assembly of the platform of the 30S subunit.</text>
</comment>
<keyword evidence="8" id="KW-1185">Reference proteome</keyword>
<evidence type="ECO:0000256" key="6">
    <source>
        <dbReference type="RuleBase" id="RU003660"/>
    </source>
</evidence>
<evidence type="ECO:0000256" key="5">
    <source>
        <dbReference type="HAMAP-Rule" id="MF_01302"/>
    </source>
</evidence>
<dbReference type="SUPFAM" id="SSF56047">
    <property type="entry name" value="Ribosomal protein S8"/>
    <property type="match status" value="1"/>
</dbReference>
<organism evidence="7 8">
    <name type="scientific">Persicimonas caeni</name>
    <dbReference type="NCBI Taxonomy" id="2292766"/>
    <lineage>
        <taxon>Bacteria</taxon>
        <taxon>Deltaproteobacteria</taxon>
        <taxon>Bradymonadales</taxon>
        <taxon>Bradymonadaceae</taxon>
        <taxon>Persicimonas</taxon>
    </lineage>
</organism>
<dbReference type="InterPro" id="IPR035987">
    <property type="entry name" value="Ribosomal_uS8_sf"/>
</dbReference>
<dbReference type="GO" id="GO:0003735">
    <property type="term" value="F:structural constituent of ribosome"/>
    <property type="evidence" value="ECO:0007669"/>
    <property type="project" value="InterPro"/>
</dbReference>
<evidence type="ECO:0000313" key="8">
    <source>
        <dbReference type="Proteomes" id="UP000315995"/>
    </source>
</evidence>
<protein>
    <recommendedName>
        <fullName evidence="4 5">Small ribosomal subunit protein uS8</fullName>
    </recommendedName>
</protein>
<dbReference type="GO" id="GO:1990904">
    <property type="term" value="C:ribonucleoprotein complex"/>
    <property type="evidence" value="ECO:0007669"/>
    <property type="project" value="UniProtKB-KW"/>
</dbReference>
<keyword evidence="5" id="KW-0699">rRNA-binding</keyword>
<evidence type="ECO:0000313" key="7">
    <source>
        <dbReference type="EMBL" id="QDG52650.1"/>
    </source>
</evidence>
<dbReference type="InterPro" id="IPR000630">
    <property type="entry name" value="Ribosomal_uS8"/>
</dbReference>
<comment type="subunit">
    <text evidence="5">Part of the 30S ribosomal subunit. Contacts proteins S5 and S12.</text>
</comment>
<dbReference type="PROSITE" id="PS00053">
    <property type="entry name" value="RIBOSOMAL_S8"/>
    <property type="match status" value="1"/>
</dbReference>
<dbReference type="Gene3D" id="3.30.1490.10">
    <property type="match status" value="1"/>
</dbReference>
<comment type="similarity">
    <text evidence="1 5 6">Belongs to the universal ribosomal protein uS8 family.</text>
</comment>